<sequence>MNTTFLVLLSLPFIINPPLLILLLTHTMMNPKTKFLVFFLLIILLINIAPSTGSRAKVLVDSENPAYYPSSDEEYVELNLRKLIEIKAIVEDYDKPEPNPKHQPKGG</sequence>
<dbReference type="AlphaFoldDB" id="A0A5C7H2H0"/>
<keyword evidence="1" id="KW-0812">Transmembrane</keyword>
<proteinExistence type="predicted"/>
<name>A0A5C7H2H0_9ROSI</name>
<dbReference type="OrthoDB" id="1764677at2759"/>
<keyword evidence="3" id="KW-1185">Reference proteome</keyword>
<accession>A0A5C7H2H0</accession>
<evidence type="ECO:0000313" key="3">
    <source>
        <dbReference type="Proteomes" id="UP000323000"/>
    </source>
</evidence>
<gene>
    <name evidence="2" type="ORF">EZV62_023226</name>
</gene>
<feature type="transmembrane region" description="Helical" evidence="1">
    <location>
        <begin position="6"/>
        <end position="23"/>
    </location>
</feature>
<comment type="caution">
    <text evidence="2">The sequence shown here is derived from an EMBL/GenBank/DDBJ whole genome shotgun (WGS) entry which is preliminary data.</text>
</comment>
<dbReference type="PANTHER" id="PTHR34467:SF3">
    <property type="entry name" value="PROTEIN, PUTATIVE-RELATED"/>
    <property type="match status" value="1"/>
</dbReference>
<keyword evidence="1" id="KW-1133">Transmembrane helix</keyword>
<dbReference type="Proteomes" id="UP000323000">
    <property type="component" value="Chromosome 11"/>
</dbReference>
<dbReference type="EMBL" id="VAHF01000011">
    <property type="protein sequence ID" value="TXG50702.1"/>
    <property type="molecule type" value="Genomic_DNA"/>
</dbReference>
<keyword evidence="1" id="KW-0472">Membrane</keyword>
<evidence type="ECO:0008006" key="4">
    <source>
        <dbReference type="Google" id="ProtNLM"/>
    </source>
</evidence>
<feature type="transmembrane region" description="Helical" evidence="1">
    <location>
        <begin position="35"/>
        <end position="53"/>
    </location>
</feature>
<protein>
    <recommendedName>
        <fullName evidence="4">Transmembrane protein</fullName>
    </recommendedName>
</protein>
<dbReference type="PANTHER" id="PTHR34467">
    <property type="entry name" value="TRANSMEMBRANE PROTEIN"/>
    <property type="match status" value="1"/>
</dbReference>
<reference evidence="3" key="1">
    <citation type="journal article" date="2019" name="Gigascience">
        <title>De novo genome assembly of the endangered Acer yangbiense, a plant species with extremely small populations endemic to Yunnan Province, China.</title>
        <authorList>
            <person name="Yang J."/>
            <person name="Wariss H.M."/>
            <person name="Tao L."/>
            <person name="Zhang R."/>
            <person name="Yun Q."/>
            <person name="Hollingsworth P."/>
            <person name="Dao Z."/>
            <person name="Luo G."/>
            <person name="Guo H."/>
            <person name="Ma Y."/>
            <person name="Sun W."/>
        </authorList>
    </citation>
    <scope>NUCLEOTIDE SEQUENCE [LARGE SCALE GENOMIC DNA]</scope>
    <source>
        <strain evidence="3">cv. Malutang</strain>
    </source>
</reference>
<organism evidence="2 3">
    <name type="scientific">Acer yangbiense</name>
    <dbReference type="NCBI Taxonomy" id="1000413"/>
    <lineage>
        <taxon>Eukaryota</taxon>
        <taxon>Viridiplantae</taxon>
        <taxon>Streptophyta</taxon>
        <taxon>Embryophyta</taxon>
        <taxon>Tracheophyta</taxon>
        <taxon>Spermatophyta</taxon>
        <taxon>Magnoliopsida</taxon>
        <taxon>eudicotyledons</taxon>
        <taxon>Gunneridae</taxon>
        <taxon>Pentapetalae</taxon>
        <taxon>rosids</taxon>
        <taxon>malvids</taxon>
        <taxon>Sapindales</taxon>
        <taxon>Sapindaceae</taxon>
        <taxon>Hippocastanoideae</taxon>
        <taxon>Acereae</taxon>
        <taxon>Acer</taxon>
    </lineage>
</organism>
<evidence type="ECO:0000313" key="2">
    <source>
        <dbReference type="EMBL" id="TXG50702.1"/>
    </source>
</evidence>
<evidence type="ECO:0000256" key="1">
    <source>
        <dbReference type="SAM" id="Phobius"/>
    </source>
</evidence>